<dbReference type="STRING" id="63186.ZOBELLIA_3396"/>
<sequence length="111" mass="11637">MIFTNNGRASFPAPLFGCCSRISGTPARAVQAGLEIVGNRPAGASVTLVSATDNESPSEEGARRTGGGIRFTSESRTSVSASVLPVTFTYYPKPHTREHGSNKILNPNTAL</sequence>
<evidence type="ECO:0000313" key="2">
    <source>
        <dbReference type="EMBL" id="CAZ97534.1"/>
    </source>
</evidence>
<dbReference type="HOGENOM" id="CLU_2157439_0_0_10"/>
<keyword evidence="3" id="KW-1185">Reference proteome</keyword>
<reference evidence="2 3" key="2">
    <citation type="journal article" date="2012" name="Environ. Microbiol.">
        <title>Characterization of the first alginolytic operons in a marine bacterium: from their emergence in marine Flavobacteriia to their independent transfers to marine Proteobacteria and human gut Bacteroides.</title>
        <authorList>
            <person name="Thomas F."/>
            <person name="Barbeyron T."/>
            <person name="Tonon T."/>
            <person name="Genicot S."/>
            <person name="Czjzek M."/>
            <person name="Michel G."/>
        </authorList>
    </citation>
    <scope>NUCLEOTIDE SEQUENCE [LARGE SCALE GENOMIC DNA]</scope>
    <source>
        <strain evidence="3">DSM 12802 / CCUG 47099 / CIP 106680 / NCIMB 13871 / Dsij</strain>
    </source>
</reference>
<keyword evidence="2" id="KW-0449">Lipoprotein</keyword>
<accession>G0L8F9</accession>
<feature type="region of interest" description="Disordered" evidence="1">
    <location>
        <begin position="91"/>
        <end position="111"/>
    </location>
</feature>
<reference evidence="3" key="1">
    <citation type="submission" date="2009-07" db="EMBL/GenBank/DDBJ databases">
        <title>Complete genome sequence of Zobellia galactanivorans Dsij.</title>
        <authorList>
            <consortium name="Genoscope - CEA"/>
        </authorList>
    </citation>
    <scope>NUCLEOTIDE SEQUENCE [LARGE SCALE GENOMIC DNA]</scope>
    <source>
        <strain evidence="3">DSM 12802 / CCUG 47099 / CIP 106680 / NCIMB 13871 / Dsij</strain>
    </source>
</reference>
<name>G0L8F9_ZOBGA</name>
<gene>
    <name evidence="2" type="ordered locus">zobellia_3396</name>
</gene>
<evidence type="ECO:0000313" key="3">
    <source>
        <dbReference type="Proteomes" id="UP000008898"/>
    </source>
</evidence>
<dbReference type="Proteomes" id="UP000008898">
    <property type="component" value="Chromosome"/>
</dbReference>
<dbReference type="EMBL" id="FP476056">
    <property type="protein sequence ID" value="CAZ97534.1"/>
    <property type="molecule type" value="Genomic_DNA"/>
</dbReference>
<dbReference type="AlphaFoldDB" id="G0L8F9"/>
<proteinExistence type="predicted"/>
<evidence type="ECO:0000256" key="1">
    <source>
        <dbReference type="SAM" id="MobiDB-lite"/>
    </source>
</evidence>
<feature type="region of interest" description="Disordered" evidence="1">
    <location>
        <begin position="50"/>
        <end position="74"/>
    </location>
</feature>
<dbReference type="KEGG" id="zga:ZOBELLIA_3396"/>
<organism evidence="2 3">
    <name type="scientific">Zobellia galactanivorans (strain DSM 12802 / CCUG 47099 / CIP 106680 / NCIMB 13871 / Dsij)</name>
    <dbReference type="NCBI Taxonomy" id="63186"/>
    <lineage>
        <taxon>Bacteria</taxon>
        <taxon>Pseudomonadati</taxon>
        <taxon>Bacteroidota</taxon>
        <taxon>Flavobacteriia</taxon>
        <taxon>Flavobacteriales</taxon>
        <taxon>Flavobacteriaceae</taxon>
        <taxon>Zobellia</taxon>
    </lineage>
</organism>
<protein>
    <submittedName>
        <fullName evidence="2">Hypothetical lipoprotein</fullName>
    </submittedName>
</protein>